<keyword evidence="11" id="KW-0443">Lipid metabolism</keyword>
<dbReference type="SUPFAM" id="SSF103481">
    <property type="entry name" value="Multidrug resistance efflux transporter EmrE"/>
    <property type="match status" value="2"/>
</dbReference>
<feature type="transmembrane region" description="Helical" evidence="13">
    <location>
        <begin position="6"/>
        <end position="26"/>
    </location>
</feature>
<dbReference type="InterPro" id="IPR037185">
    <property type="entry name" value="EmrE-like"/>
</dbReference>
<feature type="domain" description="EamA" evidence="14">
    <location>
        <begin position="164"/>
        <end position="285"/>
    </location>
</feature>
<gene>
    <name evidence="15" type="ordered locus">KSE_22790</name>
</gene>
<keyword evidence="3" id="KW-0813">Transport</keyword>
<dbReference type="RefSeq" id="WP_014135415.1">
    <property type="nucleotide sequence ID" value="NC_016109.1"/>
</dbReference>
<dbReference type="InterPro" id="IPR000620">
    <property type="entry name" value="EamA_dom"/>
</dbReference>
<evidence type="ECO:0000259" key="14">
    <source>
        <dbReference type="Pfam" id="PF00892"/>
    </source>
</evidence>
<evidence type="ECO:0000256" key="13">
    <source>
        <dbReference type="SAM" id="Phobius"/>
    </source>
</evidence>
<keyword evidence="6" id="KW-0997">Cell inner membrane</keyword>
<dbReference type="eggNOG" id="COG0697">
    <property type="taxonomic scope" value="Bacteria"/>
</dbReference>
<feature type="transmembrane region" description="Helical" evidence="13">
    <location>
        <begin position="122"/>
        <end position="143"/>
    </location>
</feature>
<dbReference type="GO" id="GO:0009103">
    <property type="term" value="P:lipopolysaccharide biosynthetic process"/>
    <property type="evidence" value="ECO:0007669"/>
    <property type="project" value="UniProtKB-KW"/>
</dbReference>
<keyword evidence="8 13" id="KW-0812">Transmembrane</keyword>
<keyword evidence="10 13" id="KW-1133">Transmembrane helix</keyword>
<keyword evidence="9" id="KW-0448">Lipopolysaccharide biosynthesis</keyword>
<sequence>MTPPQAALPGLPVAVVLAAGLLHAAWNTLAKAARDRDAGLTLISVTKTALCLPLLLLLTPPAAASWPYLAASAAVHAAYMAQLSRAYRLGDFGQVYPVARGVAPVGVAAVAVLLLGEHFGPWRLGGLLAVCGGLAALSLNGVPGGRAIGGPAVRAALATGGWIAAYTLIDAVGVRRSGDAFGYTAWMAALEGVLVALLMPRLRRRPLADLLRPERLRSTAGGLVATLSYGAVLWAQTRAPAAEVAALRETGIIWAALIGAALFGEPLGRRRLCAGAVVVAGVVLLGATH</sequence>
<evidence type="ECO:0000313" key="15">
    <source>
        <dbReference type="EMBL" id="BAJ28099.1"/>
    </source>
</evidence>
<evidence type="ECO:0000256" key="10">
    <source>
        <dbReference type="ARBA" id="ARBA00022989"/>
    </source>
</evidence>
<evidence type="ECO:0000256" key="11">
    <source>
        <dbReference type="ARBA" id="ARBA00023098"/>
    </source>
</evidence>
<dbReference type="Proteomes" id="UP000007076">
    <property type="component" value="Chromosome"/>
</dbReference>
<evidence type="ECO:0000256" key="5">
    <source>
        <dbReference type="ARBA" id="ARBA00022516"/>
    </source>
</evidence>
<evidence type="ECO:0000256" key="9">
    <source>
        <dbReference type="ARBA" id="ARBA00022985"/>
    </source>
</evidence>
<evidence type="ECO:0000256" key="12">
    <source>
        <dbReference type="ARBA" id="ARBA00023136"/>
    </source>
</evidence>
<dbReference type="Gene3D" id="1.10.3730.20">
    <property type="match status" value="2"/>
</dbReference>
<evidence type="ECO:0000256" key="8">
    <source>
        <dbReference type="ARBA" id="ARBA00022692"/>
    </source>
</evidence>
<keyword evidence="12 13" id="KW-0472">Membrane</keyword>
<dbReference type="InterPro" id="IPR000390">
    <property type="entry name" value="Small_drug/metabolite_transptr"/>
</dbReference>
<evidence type="ECO:0000256" key="4">
    <source>
        <dbReference type="ARBA" id="ARBA00022475"/>
    </source>
</evidence>
<dbReference type="GO" id="GO:0022857">
    <property type="term" value="F:transmembrane transporter activity"/>
    <property type="evidence" value="ECO:0007669"/>
    <property type="project" value="InterPro"/>
</dbReference>
<name>E4NA68_KITSK</name>
<dbReference type="PANTHER" id="PTHR30561">
    <property type="entry name" value="SMR FAMILY PROTON-DEPENDENT DRUG EFFLUX TRANSPORTER SUGE"/>
    <property type="match status" value="1"/>
</dbReference>
<reference evidence="15 16" key="1">
    <citation type="journal article" date="2010" name="DNA Res.">
        <title>Genome sequence of Kitasatospora setae NBRC 14216T: an evolutionary snapshot of the family Streptomycetaceae.</title>
        <authorList>
            <person name="Ichikawa N."/>
            <person name="Oguchi A."/>
            <person name="Ikeda H."/>
            <person name="Ishikawa J."/>
            <person name="Kitani S."/>
            <person name="Watanabe Y."/>
            <person name="Nakamura S."/>
            <person name="Katano Y."/>
            <person name="Kishi E."/>
            <person name="Sasagawa M."/>
            <person name="Ankai A."/>
            <person name="Fukui S."/>
            <person name="Hashimoto Y."/>
            <person name="Kamata S."/>
            <person name="Otoguro M."/>
            <person name="Tanikawa S."/>
            <person name="Nihira T."/>
            <person name="Horinouchi S."/>
            <person name="Ohnishi Y."/>
            <person name="Hayakawa M."/>
            <person name="Kuzuyama T."/>
            <person name="Arisawa A."/>
            <person name="Nomoto F."/>
            <person name="Miura H."/>
            <person name="Takahashi Y."/>
            <person name="Fujita N."/>
        </authorList>
    </citation>
    <scope>NUCLEOTIDE SEQUENCE [LARGE SCALE GENOMIC DNA]</scope>
    <source>
        <strain evidence="16">ATCC 33774 / DSM 43861 / JCM 3304 / KCC A-0304 / NBRC 14216 / KM-6054</strain>
    </source>
</reference>
<protein>
    <recommendedName>
        <fullName evidence="14">EamA domain-containing protein</fullName>
    </recommendedName>
</protein>
<keyword evidence="7" id="KW-0441">Lipid A biosynthesis</keyword>
<feature type="transmembrane region" description="Helical" evidence="13">
    <location>
        <begin position="95"/>
        <end position="116"/>
    </location>
</feature>
<evidence type="ECO:0000313" key="16">
    <source>
        <dbReference type="Proteomes" id="UP000007076"/>
    </source>
</evidence>
<dbReference type="STRING" id="452652.KSE_22790"/>
<dbReference type="Pfam" id="PF00892">
    <property type="entry name" value="EamA"/>
    <property type="match status" value="1"/>
</dbReference>
<evidence type="ECO:0000256" key="2">
    <source>
        <dbReference type="ARBA" id="ARBA00007362"/>
    </source>
</evidence>
<dbReference type="KEGG" id="ksk:KSE_22790"/>
<dbReference type="PANTHER" id="PTHR30561:SF0">
    <property type="entry name" value="GUANIDINIUM EXPORTER"/>
    <property type="match status" value="1"/>
</dbReference>
<feature type="transmembrane region" description="Helical" evidence="13">
    <location>
        <begin position="155"/>
        <end position="174"/>
    </location>
</feature>
<feature type="transmembrane region" description="Helical" evidence="13">
    <location>
        <begin position="180"/>
        <end position="199"/>
    </location>
</feature>
<dbReference type="GO" id="GO:0005886">
    <property type="term" value="C:plasma membrane"/>
    <property type="evidence" value="ECO:0007669"/>
    <property type="project" value="UniProtKB-SubCell"/>
</dbReference>
<keyword evidence="16" id="KW-1185">Reference proteome</keyword>
<dbReference type="EMBL" id="AP010968">
    <property type="protein sequence ID" value="BAJ28099.1"/>
    <property type="molecule type" value="Genomic_DNA"/>
</dbReference>
<dbReference type="HOGENOM" id="CLU_060016_3_0_11"/>
<comment type="similarity">
    <text evidence="2">Belongs to the EamA transporter family.</text>
</comment>
<accession>E4NA68</accession>
<organism evidence="15 16">
    <name type="scientific">Kitasatospora setae (strain ATCC 33774 / DSM 43861 / JCM 3304 / KCC A-0304 / NBRC 14216 / KM-6054)</name>
    <name type="common">Streptomyces setae</name>
    <dbReference type="NCBI Taxonomy" id="452652"/>
    <lineage>
        <taxon>Bacteria</taxon>
        <taxon>Bacillati</taxon>
        <taxon>Actinomycetota</taxon>
        <taxon>Actinomycetes</taxon>
        <taxon>Kitasatosporales</taxon>
        <taxon>Streptomycetaceae</taxon>
        <taxon>Kitasatospora</taxon>
    </lineage>
</organism>
<evidence type="ECO:0000256" key="1">
    <source>
        <dbReference type="ARBA" id="ARBA00004651"/>
    </source>
</evidence>
<evidence type="ECO:0000256" key="3">
    <source>
        <dbReference type="ARBA" id="ARBA00022448"/>
    </source>
</evidence>
<comment type="subcellular location">
    <subcellularLocation>
        <location evidence="1">Cell membrane</location>
        <topology evidence="1">Multi-pass membrane protein</topology>
    </subcellularLocation>
</comment>
<dbReference type="PATRIC" id="fig|452652.3.peg.2292"/>
<proteinExistence type="inferred from homology"/>
<feature type="transmembrane region" description="Helical" evidence="13">
    <location>
        <begin position="38"/>
        <end position="59"/>
    </location>
</feature>
<keyword evidence="4" id="KW-1003">Cell membrane</keyword>
<keyword evidence="5" id="KW-0444">Lipid biosynthesis</keyword>
<evidence type="ECO:0000256" key="6">
    <source>
        <dbReference type="ARBA" id="ARBA00022519"/>
    </source>
</evidence>
<evidence type="ECO:0000256" key="7">
    <source>
        <dbReference type="ARBA" id="ARBA00022556"/>
    </source>
</evidence>
<dbReference type="AlphaFoldDB" id="E4NA68"/>